<geneLocation type="plasmid" evidence="2"/>
<keyword evidence="2" id="KW-1185">Reference proteome</keyword>
<evidence type="ECO:0000313" key="1">
    <source>
        <dbReference type="EMBL" id="AJD93433.1"/>
    </source>
</evidence>
<protein>
    <submittedName>
        <fullName evidence="1">Uncharacterized protein</fullName>
    </submittedName>
</protein>
<proteinExistence type="predicted"/>
<name>A0A0B5AY31_9BACL</name>
<reference evidence="1 2" key="1">
    <citation type="submission" date="2014-08" db="EMBL/GenBank/DDBJ databases">
        <title>Complete genome of a marine bacteria Jeotgalibacillus malaysiensis.</title>
        <authorList>
            <person name="Yaakop A.S."/>
            <person name="Chan K.-G."/>
            <person name="Goh K.M."/>
        </authorList>
    </citation>
    <scope>NUCLEOTIDE SEQUENCE [LARGE SCALE GENOMIC DNA]</scope>
    <source>
        <strain evidence="1 2">D5</strain>
        <plasmid evidence="2">Plasmid</plasmid>
    </source>
</reference>
<dbReference type="EMBL" id="CP009417">
    <property type="protein sequence ID" value="AJD93433.1"/>
    <property type="molecule type" value="Genomic_DNA"/>
</dbReference>
<keyword evidence="1" id="KW-0614">Plasmid</keyword>
<dbReference type="Proteomes" id="UP000031449">
    <property type="component" value="Plasmid unnamed"/>
</dbReference>
<dbReference type="AlphaFoldDB" id="A0A0B5AY31"/>
<organism evidence="1 2">
    <name type="scientific">Jeotgalibacillus malaysiensis</name>
    <dbReference type="NCBI Taxonomy" id="1508404"/>
    <lineage>
        <taxon>Bacteria</taxon>
        <taxon>Bacillati</taxon>
        <taxon>Bacillota</taxon>
        <taxon>Bacilli</taxon>
        <taxon>Bacillales</taxon>
        <taxon>Caryophanaceae</taxon>
        <taxon>Jeotgalibacillus</taxon>
    </lineage>
</organism>
<dbReference type="KEGG" id="jeo:JMA_41160"/>
<gene>
    <name evidence="1" type="ORF">JMA_41160</name>
</gene>
<evidence type="ECO:0000313" key="2">
    <source>
        <dbReference type="Proteomes" id="UP000031449"/>
    </source>
</evidence>
<dbReference type="HOGENOM" id="CLU_2105693_0_0_9"/>
<sequence length="115" mass="13005">MKPKMTVDEKYEFILKKLSRKFPDAGQGGFVDGDGFSIDFSIPEGEQDVTLSIQVGADNEHQEGYVNGYVYANDGKIVLHAHELDYTSDEDFEAAVVRNHGFILRQARKYKEEAE</sequence>
<accession>A0A0B5AY31</accession>
<dbReference type="BioCyc" id="JESP1508404:G14D9-13400-MONOMER"/>